<dbReference type="EMBL" id="NHOQ01000617">
    <property type="protein sequence ID" value="PWA29394.1"/>
    <property type="molecule type" value="Genomic_DNA"/>
</dbReference>
<gene>
    <name evidence="1" type="ORF">CCH79_00017637</name>
</gene>
<dbReference type="AlphaFoldDB" id="A0A315W2D2"/>
<organism evidence="1 2">
    <name type="scientific">Gambusia affinis</name>
    <name type="common">Western mosquitofish</name>
    <name type="synonym">Heterandria affinis</name>
    <dbReference type="NCBI Taxonomy" id="33528"/>
    <lineage>
        <taxon>Eukaryota</taxon>
        <taxon>Metazoa</taxon>
        <taxon>Chordata</taxon>
        <taxon>Craniata</taxon>
        <taxon>Vertebrata</taxon>
        <taxon>Euteleostomi</taxon>
        <taxon>Actinopterygii</taxon>
        <taxon>Neopterygii</taxon>
        <taxon>Teleostei</taxon>
        <taxon>Neoteleostei</taxon>
        <taxon>Acanthomorphata</taxon>
        <taxon>Ovalentaria</taxon>
        <taxon>Atherinomorphae</taxon>
        <taxon>Cyprinodontiformes</taxon>
        <taxon>Poeciliidae</taxon>
        <taxon>Poeciliinae</taxon>
        <taxon>Gambusia</taxon>
    </lineage>
</organism>
<dbReference type="Proteomes" id="UP000250572">
    <property type="component" value="Unassembled WGS sequence"/>
</dbReference>
<proteinExistence type="predicted"/>
<evidence type="ECO:0000313" key="2">
    <source>
        <dbReference type="Proteomes" id="UP000250572"/>
    </source>
</evidence>
<reference evidence="1 2" key="1">
    <citation type="journal article" date="2018" name="G3 (Bethesda)">
        <title>A High-Quality Reference Genome for the Invasive Mosquitofish Gambusia affinis Using a Chicago Library.</title>
        <authorList>
            <person name="Hoffberg S.L."/>
            <person name="Troendle N.J."/>
            <person name="Glenn T.C."/>
            <person name="Mahmud O."/>
            <person name="Louha S."/>
            <person name="Chalopin D."/>
            <person name="Bennetzen J.L."/>
            <person name="Mauricio R."/>
        </authorList>
    </citation>
    <scope>NUCLEOTIDE SEQUENCE [LARGE SCALE GENOMIC DNA]</scope>
    <source>
        <strain evidence="1">NE01/NJP1002.9</strain>
        <tissue evidence="1">Muscle</tissue>
    </source>
</reference>
<sequence>MSEACRRNCHPHQEIAIEERVAFKQHVKGKPVRWGFKLLEWLRLEFLFYERKGDVTSGKGLSYDAVTNLKHIIAGQRVQTVQNGPFLHWSHSFTRSHAADLDQIVLHRCAYYKYAGLFGQTEVTQKPQTMPLLRDLAASVGFAPAHSFSSSGETLEISSSALPSTQHTVVTQSLGRSRTAVDAGQRKISQFLQLSKNTISAWEEWMSLMH</sequence>
<accession>A0A315W2D2</accession>
<name>A0A315W2D2_GAMAF</name>
<keyword evidence="2" id="KW-1185">Reference proteome</keyword>
<comment type="caution">
    <text evidence="1">The sequence shown here is derived from an EMBL/GenBank/DDBJ whole genome shotgun (WGS) entry which is preliminary data.</text>
</comment>
<protein>
    <submittedName>
        <fullName evidence="1">Uncharacterized protein</fullName>
    </submittedName>
</protein>
<evidence type="ECO:0000313" key="1">
    <source>
        <dbReference type="EMBL" id="PWA29394.1"/>
    </source>
</evidence>